<dbReference type="OrthoDB" id="25129at2759"/>
<dbReference type="Gene3D" id="3.90.1200.10">
    <property type="match status" value="1"/>
</dbReference>
<dbReference type="GO" id="GO:0016301">
    <property type="term" value="F:kinase activity"/>
    <property type="evidence" value="ECO:0007669"/>
    <property type="project" value="UniProtKB-KW"/>
</dbReference>
<dbReference type="InParanoid" id="A0A1Y2DR52"/>
<dbReference type="InterPro" id="IPR011009">
    <property type="entry name" value="Kinase-like_dom_sf"/>
</dbReference>
<dbReference type="GeneID" id="63776956"/>
<gene>
    <name evidence="2" type="ORF">BCR38DRAFT_440956</name>
</gene>
<dbReference type="Proteomes" id="UP000193689">
    <property type="component" value="Unassembled WGS sequence"/>
</dbReference>
<proteinExistence type="predicted"/>
<accession>A0A1Y2DR52</accession>
<dbReference type="EMBL" id="MCFJ01000010">
    <property type="protein sequence ID" value="ORY61717.1"/>
    <property type="molecule type" value="Genomic_DNA"/>
</dbReference>
<dbReference type="InterPro" id="IPR002575">
    <property type="entry name" value="Aminoglycoside_PTrfase"/>
</dbReference>
<protein>
    <submittedName>
        <fullName evidence="2">Kinase-like domain-containing protein</fullName>
    </submittedName>
</protein>
<keyword evidence="2" id="KW-0808">Transferase</keyword>
<evidence type="ECO:0000313" key="3">
    <source>
        <dbReference type="Proteomes" id="UP000193689"/>
    </source>
</evidence>
<comment type="caution">
    <text evidence="2">The sequence shown here is derived from an EMBL/GenBank/DDBJ whole genome shotgun (WGS) entry which is preliminary data.</text>
</comment>
<organism evidence="2 3">
    <name type="scientific">Pseudomassariella vexata</name>
    <dbReference type="NCBI Taxonomy" id="1141098"/>
    <lineage>
        <taxon>Eukaryota</taxon>
        <taxon>Fungi</taxon>
        <taxon>Dikarya</taxon>
        <taxon>Ascomycota</taxon>
        <taxon>Pezizomycotina</taxon>
        <taxon>Sordariomycetes</taxon>
        <taxon>Xylariomycetidae</taxon>
        <taxon>Amphisphaeriales</taxon>
        <taxon>Pseudomassariaceae</taxon>
        <taxon>Pseudomassariella</taxon>
    </lineage>
</organism>
<dbReference type="AlphaFoldDB" id="A0A1Y2DR52"/>
<evidence type="ECO:0000259" key="1">
    <source>
        <dbReference type="Pfam" id="PF01636"/>
    </source>
</evidence>
<name>A0A1Y2DR52_9PEZI</name>
<dbReference type="Gene3D" id="3.30.200.20">
    <property type="entry name" value="Phosphorylase Kinase, domain 1"/>
    <property type="match status" value="1"/>
</dbReference>
<dbReference type="Pfam" id="PF01636">
    <property type="entry name" value="APH"/>
    <property type="match status" value="1"/>
</dbReference>
<dbReference type="RefSeq" id="XP_040713794.1">
    <property type="nucleotide sequence ID" value="XM_040860744.1"/>
</dbReference>
<sequence>MAPLDKAEEDALIQQILEQLSQTPYACSSLTKLSGGTANFLYRGTLLQSLYSQDGATKATTKTVVVKSSTNFAAANRDFPLDVTRCVFEETMLRALVDFLSTTPNTVVKAPRLYLFDRRTNTQVLKHLLNTTDLRSILLSPSVNNFLPQSSPASVGHALGYWLRSFHRWISAPAQAALRAEVGSNEGMRKHKFLITYGSFLEILELYPELVEDHRKTLEDVEDAMKKEFDKPPIDGDDDWGLIHGDFWTGNVLLPNTSWQEPQQPGQESNKLFIIDWENAQFGHRAIDIGGMLADLYERKHFNDVDAVIPAMHGLVQGYGRLSEEMAFRTAIHVGVHLICWYYRRDRTAPLRPPLNQVLAALTLGRDFVLKGWEKDRNWFESSVLTPLFAGK</sequence>
<feature type="domain" description="Aminoglycoside phosphotransferase" evidence="1">
    <location>
        <begin position="141"/>
        <end position="308"/>
    </location>
</feature>
<keyword evidence="3" id="KW-1185">Reference proteome</keyword>
<evidence type="ECO:0000313" key="2">
    <source>
        <dbReference type="EMBL" id="ORY61717.1"/>
    </source>
</evidence>
<reference evidence="2 3" key="1">
    <citation type="submission" date="2016-07" db="EMBL/GenBank/DDBJ databases">
        <title>Pervasive Adenine N6-methylation of Active Genes in Fungi.</title>
        <authorList>
            <consortium name="DOE Joint Genome Institute"/>
            <person name="Mondo S.J."/>
            <person name="Dannebaum R.O."/>
            <person name="Kuo R.C."/>
            <person name="Labutti K."/>
            <person name="Haridas S."/>
            <person name="Kuo A."/>
            <person name="Salamov A."/>
            <person name="Ahrendt S.R."/>
            <person name="Lipzen A."/>
            <person name="Sullivan W."/>
            <person name="Andreopoulos W.B."/>
            <person name="Clum A."/>
            <person name="Lindquist E."/>
            <person name="Daum C."/>
            <person name="Ramamoorthy G.K."/>
            <person name="Gryganskyi A."/>
            <person name="Culley D."/>
            <person name="Magnuson J.K."/>
            <person name="James T.Y."/>
            <person name="O'Malley M.A."/>
            <person name="Stajich J.E."/>
            <person name="Spatafora J.W."/>
            <person name="Visel A."/>
            <person name="Grigoriev I.V."/>
        </authorList>
    </citation>
    <scope>NUCLEOTIDE SEQUENCE [LARGE SCALE GENOMIC DNA]</scope>
    <source>
        <strain evidence="2 3">CBS 129021</strain>
    </source>
</reference>
<dbReference type="SUPFAM" id="SSF56112">
    <property type="entry name" value="Protein kinase-like (PK-like)"/>
    <property type="match status" value="1"/>
</dbReference>
<keyword evidence="2" id="KW-0418">Kinase</keyword>
<dbReference type="STRING" id="1141098.A0A1Y2DR52"/>